<dbReference type="Gene3D" id="3.60.20.10">
    <property type="entry name" value="Glutamine Phosphoribosylpyrophosphate, subunit 1, domain 1"/>
    <property type="match status" value="1"/>
</dbReference>
<keyword evidence="4" id="KW-1185">Reference proteome</keyword>
<evidence type="ECO:0000259" key="2">
    <source>
        <dbReference type="PROSITE" id="PS51278"/>
    </source>
</evidence>
<dbReference type="PROSITE" id="PS51278">
    <property type="entry name" value="GATASE_TYPE_2"/>
    <property type="match status" value="1"/>
</dbReference>
<proteinExistence type="predicted"/>
<organism evidence="3 4">
    <name type="scientific">Roseovarius rhodophyticola</name>
    <dbReference type="NCBI Taxonomy" id="3080827"/>
    <lineage>
        <taxon>Bacteria</taxon>
        <taxon>Pseudomonadati</taxon>
        <taxon>Pseudomonadota</taxon>
        <taxon>Alphaproteobacteria</taxon>
        <taxon>Rhodobacterales</taxon>
        <taxon>Roseobacteraceae</taxon>
        <taxon>Roseovarius</taxon>
    </lineage>
</organism>
<evidence type="ECO:0000313" key="3">
    <source>
        <dbReference type="EMBL" id="WYK17038.1"/>
    </source>
</evidence>
<protein>
    <submittedName>
        <fullName evidence="3">Class II glutamine amidotransferase</fullName>
    </submittedName>
</protein>
<dbReference type="Pfam" id="PF13230">
    <property type="entry name" value="GATase_4"/>
    <property type="match status" value="1"/>
</dbReference>
<evidence type="ECO:0000313" key="4">
    <source>
        <dbReference type="Proteomes" id="UP001281305"/>
    </source>
</evidence>
<dbReference type="InterPro" id="IPR026869">
    <property type="entry name" value="EgtC-like"/>
</dbReference>
<accession>A0ABZ2TH08</accession>
<dbReference type="InterPro" id="IPR017932">
    <property type="entry name" value="GATase_2_dom"/>
</dbReference>
<dbReference type="CDD" id="cd01908">
    <property type="entry name" value="YafJ"/>
    <property type="match status" value="1"/>
</dbReference>
<dbReference type="SUPFAM" id="SSF56235">
    <property type="entry name" value="N-terminal nucleophile aminohydrolases (Ntn hydrolases)"/>
    <property type="match status" value="1"/>
</dbReference>
<dbReference type="RefSeq" id="WP_317057112.1">
    <property type="nucleotide sequence ID" value="NZ_CP146606.1"/>
</dbReference>
<sequence length="258" mass="28602">MCRWAAYLGDPIFMADVISAPQNSLIVQSRMALESVTETNADGFGLAWYGHKEEPGIYHDVLPAWSDANLISLAEQVQTGLFLAHVRASTGTATSRDNCHPFHCGKMSFMHNGQVGGFGAFRKTADMMISDEFYHHRKGSTDSESLFLVSMSHGLQDNPREALERTVGEFERLSRAHGETPHIRMTAAISDGTRLYAVRYASDEHAPSLYYRKSQHSDGWTVVSEPFASCGDWQQIASGTFLTFEKDTAIAERFAPNA</sequence>
<reference evidence="3 4" key="1">
    <citation type="submission" date="2024-02" db="EMBL/GenBank/DDBJ databases">
        <title>Roseovarius strain W115 nov., isolated from a marine algae.</title>
        <authorList>
            <person name="Lee M.W."/>
            <person name="Lee J.K."/>
            <person name="Kim J.M."/>
            <person name="Choi D.G."/>
            <person name="Baek J.H."/>
            <person name="Bayburt H."/>
            <person name="Jung J.J."/>
            <person name="Han D.M."/>
            <person name="Jeon C.O."/>
        </authorList>
    </citation>
    <scope>NUCLEOTIDE SEQUENCE [LARGE SCALE GENOMIC DNA]</scope>
    <source>
        <strain evidence="3 4">W115</strain>
    </source>
</reference>
<dbReference type="PANTHER" id="PTHR43187:SF1">
    <property type="entry name" value="GLUTAMINE AMIDOTRANSFERASE DUG3-RELATED"/>
    <property type="match status" value="1"/>
</dbReference>
<feature type="domain" description="Glutamine amidotransferase type-2" evidence="2">
    <location>
        <begin position="2"/>
        <end position="258"/>
    </location>
</feature>
<name>A0ABZ2TH08_9RHOB</name>
<dbReference type="InterPro" id="IPR052373">
    <property type="entry name" value="Gamma-glu_amide_hydrolase"/>
</dbReference>
<dbReference type="InterPro" id="IPR029055">
    <property type="entry name" value="Ntn_hydrolases_N"/>
</dbReference>
<keyword evidence="1 3" id="KW-0315">Glutamine amidotransferase</keyword>
<dbReference type="PANTHER" id="PTHR43187">
    <property type="entry name" value="GLUTAMINE AMIDOTRANSFERASE DUG3-RELATED"/>
    <property type="match status" value="1"/>
</dbReference>
<dbReference type="EMBL" id="CP146606">
    <property type="protein sequence ID" value="WYK17038.1"/>
    <property type="molecule type" value="Genomic_DNA"/>
</dbReference>
<gene>
    <name evidence="3" type="ORF">RZS32_011450</name>
</gene>
<evidence type="ECO:0000256" key="1">
    <source>
        <dbReference type="ARBA" id="ARBA00022962"/>
    </source>
</evidence>
<dbReference type="Proteomes" id="UP001281305">
    <property type="component" value="Chromosome"/>
</dbReference>